<evidence type="ECO:0000313" key="2">
    <source>
        <dbReference type="EMBL" id="EFX69802.1"/>
    </source>
</evidence>
<feature type="compositionally biased region" description="Polar residues" evidence="1">
    <location>
        <begin position="41"/>
        <end position="51"/>
    </location>
</feature>
<dbReference type="KEGG" id="dpx:DAPPUDRAFT_258045"/>
<feature type="compositionally biased region" description="Basic and acidic residues" evidence="1">
    <location>
        <begin position="22"/>
        <end position="35"/>
    </location>
</feature>
<dbReference type="HOGENOM" id="CLU_1322082_0_0_1"/>
<dbReference type="InParanoid" id="E9HEQ2"/>
<proteinExistence type="predicted"/>
<feature type="region of interest" description="Disordered" evidence="1">
    <location>
        <begin position="22"/>
        <end position="80"/>
    </location>
</feature>
<name>E9HEQ2_DAPPU</name>
<accession>E9HEQ2</accession>
<dbReference type="AlphaFoldDB" id="E9HEQ2"/>
<dbReference type="EMBL" id="GL732630">
    <property type="protein sequence ID" value="EFX69802.1"/>
    <property type="molecule type" value="Genomic_DNA"/>
</dbReference>
<reference evidence="2 3" key="1">
    <citation type="journal article" date="2011" name="Science">
        <title>The ecoresponsive genome of Daphnia pulex.</title>
        <authorList>
            <person name="Colbourne J.K."/>
            <person name="Pfrender M.E."/>
            <person name="Gilbert D."/>
            <person name="Thomas W.K."/>
            <person name="Tucker A."/>
            <person name="Oakley T.H."/>
            <person name="Tokishita S."/>
            <person name="Aerts A."/>
            <person name="Arnold G.J."/>
            <person name="Basu M.K."/>
            <person name="Bauer D.J."/>
            <person name="Caceres C.E."/>
            <person name="Carmel L."/>
            <person name="Casola C."/>
            <person name="Choi J.H."/>
            <person name="Detter J.C."/>
            <person name="Dong Q."/>
            <person name="Dusheyko S."/>
            <person name="Eads B.D."/>
            <person name="Frohlich T."/>
            <person name="Geiler-Samerotte K.A."/>
            <person name="Gerlach D."/>
            <person name="Hatcher P."/>
            <person name="Jogdeo S."/>
            <person name="Krijgsveld J."/>
            <person name="Kriventseva E.V."/>
            <person name="Kultz D."/>
            <person name="Laforsch C."/>
            <person name="Lindquist E."/>
            <person name="Lopez J."/>
            <person name="Manak J.R."/>
            <person name="Muller J."/>
            <person name="Pangilinan J."/>
            <person name="Patwardhan R.P."/>
            <person name="Pitluck S."/>
            <person name="Pritham E.J."/>
            <person name="Rechtsteiner A."/>
            <person name="Rho M."/>
            <person name="Rogozin I.B."/>
            <person name="Sakarya O."/>
            <person name="Salamov A."/>
            <person name="Schaack S."/>
            <person name="Shapiro H."/>
            <person name="Shiga Y."/>
            <person name="Skalitzky C."/>
            <person name="Smith Z."/>
            <person name="Souvorov A."/>
            <person name="Sung W."/>
            <person name="Tang Z."/>
            <person name="Tsuchiya D."/>
            <person name="Tu H."/>
            <person name="Vos H."/>
            <person name="Wang M."/>
            <person name="Wolf Y.I."/>
            <person name="Yamagata H."/>
            <person name="Yamada T."/>
            <person name="Ye Y."/>
            <person name="Shaw J.R."/>
            <person name="Andrews J."/>
            <person name="Crease T.J."/>
            <person name="Tang H."/>
            <person name="Lucas S.M."/>
            <person name="Robertson H.M."/>
            <person name="Bork P."/>
            <person name="Koonin E.V."/>
            <person name="Zdobnov E.M."/>
            <person name="Grigoriev I.V."/>
            <person name="Lynch M."/>
            <person name="Boore J.L."/>
        </authorList>
    </citation>
    <scope>NUCLEOTIDE SEQUENCE [LARGE SCALE GENOMIC DNA]</scope>
</reference>
<dbReference type="Proteomes" id="UP000000305">
    <property type="component" value="Unassembled WGS sequence"/>
</dbReference>
<evidence type="ECO:0000313" key="3">
    <source>
        <dbReference type="Proteomes" id="UP000000305"/>
    </source>
</evidence>
<gene>
    <name evidence="2" type="ORF">DAPPUDRAFT_258045</name>
</gene>
<protein>
    <submittedName>
        <fullName evidence="2">Uncharacterized protein</fullName>
    </submittedName>
</protein>
<dbReference type="OrthoDB" id="10376799at2759"/>
<evidence type="ECO:0000256" key="1">
    <source>
        <dbReference type="SAM" id="MobiDB-lite"/>
    </source>
</evidence>
<keyword evidence="3" id="KW-1185">Reference proteome</keyword>
<sequence length="208" mass="23776">MEEATLRKLDEMFSELRQEIKENHLQKVHQQKEQQQHQGHCLSSRSSSNLNIGRRQSLPTHVTSGRRVSMPAKLSPATSSVRRGSLPIEVDVRRASLPTFPARRSSVELPPQHRESPNARRFSRDSLDLDLVIEDASEADADSDYNNSIIVEEDEEVDAEQQQQPLDSAMWIGSEWRLLLVYLSAGVRLHQSASYVQMLWVFYPKGKE</sequence>
<organism evidence="2 3">
    <name type="scientific">Daphnia pulex</name>
    <name type="common">Water flea</name>
    <dbReference type="NCBI Taxonomy" id="6669"/>
    <lineage>
        <taxon>Eukaryota</taxon>
        <taxon>Metazoa</taxon>
        <taxon>Ecdysozoa</taxon>
        <taxon>Arthropoda</taxon>
        <taxon>Crustacea</taxon>
        <taxon>Branchiopoda</taxon>
        <taxon>Diplostraca</taxon>
        <taxon>Cladocera</taxon>
        <taxon>Anomopoda</taxon>
        <taxon>Daphniidae</taxon>
        <taxon>Daphnia</taxon>
    </lineage>
</organism>